<dbReference type="Proteomes" id="UP000886520">
    <property type="component" value="Chromosome 19"/>
</dbReference>
<dbReference type="Pfam" id="PF00646">
    <property type="entry name" value="F-box"/>
    <property type="match status" value="1"/>
</dbReference>
<protein>
    <recommendedName>
        <fullName evidence="1">F-box domain-containing protein</fullName>
    </recommendedName>
</protein>
<comment type="caution">
    <text evidence="2">The sequence shown here is derived from an EMBL/GenBank/DDBJ whole genome shotgun (WGS) entry which is preliminary data.</text>
</comment>
<reference evidence="2" key="1">
    <citation type="submission" date="2021-01" db="EMBL/GenBank/DDBJ databases">
        <title>Adiantum capillus-veneris genome.</title>
        <authorList>
            <person name="Fang Y."/>
            <person name="Liao Q."/>
        </authorList>
    </citation>
    <scope>NUCLEOTIDE SEQUENCE</scope>
    <source>
        <strain evidence="2">H3</strain>
        <tissue evidence="2">Leaf</tissue>
    </source>
</reference>
<organism evidence="2 3">
    <name type="scientific">Adiantum capillus-veneris</name>
    <name type="common">Maidenhair fern</name>
    <dbReference type="NCBI Taxonomy" id="13818"/>
    <lineage>
        <taxon>Eukaryota</taxon>
        <taxon>Viridiplantae</taxon>
        <taxon>Streptophyta</taxon>
        <taxon>Embryophyta</taxon>
        <taxon>Tracheophyta</taxon>
        <taxon>Polypodiopsida</taxon>
        <taxon>Polypodiidae</taxon>
        <taxon>Polypodiales</taxon>
        <taxon>Pteridineae</taxon>
        <taxon>Pteridaceae</taxon>
        <taxon>Vittarioideae</taxon>
        <taxon>Adiantum</taxon>
    </lineage>
</organism>
<feature type="domain" description="F-box" evidence="1">
    <location>
        <begin position="137"/>
        <end position="163"/>
    </location>
</feature>
<name>A0A9D4UBE5_ADICA</name>
<dbReference type="InterPro" id="IPR036047">
    <property type="entry name" value="F-box-like_dom_sf"/>
</dbReference>
<gene>
    <name evidence="2" type="ORF">GOP47_0019360</name>
</gene>
<dbReference type="SUPFAM" id="SSF81383">
    <property type="entry name" value="F-box domain"/>
    <property type="match status" value="1"/>
</dbReference>
<evidence type="ECO:0000259" key="1">
    <source>
        <dbReference type="Pfam" id="PF00646"/>
    </source>
</evidence>
<dbReference type="InterPro" id="IPR001810">
    <property type="entry name" value="F-box_dom"/>
</dbReference>
<evidence type="ECO:0000313" key="2">
    <source>
        <dbReference type="EMBL" id="KAI5064665.1"/>
    </source>
</evidence>
<evidence type="ECO:0000313" key="3">
    <source>
        <dbReference type="Proteomes" id="UP000886520"/>
    </source>
</evidence>
<dbReference type="AlphaFoldDB" id="A0A9D4UBE5"/>
<dbReference type="PANTHER" id="PTHR31672">
    <property type="entry name" value="BNACNNG10540D PROTEIN"/>
    <property type="match status" value="1"/>
</dbReference>
<dbReference type="InterPro" id="IPR050796">
    <property type="entry name" value="SCF_F-box_component"/>
</dbReference>
<keyword evidence="3" id="KW-1185">Reference proteome</keyword>
<sequence length="589" mass="66485">MKDDGSWRQQAQVLTEVALCSRRRRDPGQKAYRPKRVWEVAAAAAAADAAAATAAHKEWQGQYWSRNLYALVEEQEQRRRKGALVLSTRDWIKRAKSNLLSGPDIGVRVGEQSCGLGRQKAEEEEPSVSNVDFLPFQLVFSRLPLRQLFQLRCVCKNWNLMLRGPALAELDVLKTEDQEEYWFVMSQPLPCDERVWNFRAFSSQDWAFFGLPLPGCSQGALSKLLGGIGCSLLPQLEDTFYVGRCRPRLVSAGGLMCAFVHKPEALDEYSVTVFNCLTGWVKVLPRLQDPLHLSRKPGLTTLGCNMHMAVDNQDPARYYILLTHEKYVRDTPGKFYFEVFDSRRGCWRVGQDPKAAIAGSKVLNADFFFRTSGKSLLGYNVSDDVWNKVSVAPISGKSGGFPTFLKYKGRLLQGLWLVGSGNICAGFAVWELRPTASEVASWVEVARTPVHLWEGISHDDWDLNIRAEGSLFYMVFEDQKLQGRFRPPLVYDIAQDRWYSLPSERGSTSFGCISVTCFVQLVQGTRNLFCELDPYICLSSLLEVQASAQVAEFRLGLRIFLEIDCSSPELELALSHKHEHLYLQRAHGS</sequence>
<dbReference type="OrthoDB" id="5319261at2759"/>
<accession>A0A9D4UBE5</accession>
<dbReference type="EMBL" id="JABFUD020000019">
    <property type="protein sequence ID" value="KAI5064665.1"/>
    <property type="molecule type" value="Genomic_DNA"/>
</dbReference>
<proteinExistence type="predicted"/>